<feature type="compositionally biased region" description="Low complexity" evidence="1">
    <location>
        <begin position="62"/>
        <end position="75"/>
    </location>
</feature>
<name>A0ABP1E9N4_9APHY</name>
<evidence type="ECO:0000313" key="3">
    <source>
        <dbReference type="Proteomes" id="UP001497453"/>
    </source>
</evidence>
<dbReference type="EMBL" id="OZ037952">
    <property type="protein sequence ID" value="CAL1715919.1"/>
    <property type="molecule type" value="Genomic_DNA"/>
</dbReference>
<reference evidence="3" key="1">
    <citation type="submission" date="2024-04" db="EMBL/GenBank/DDBJ databases">
        <authorList>
            <person name="Shaw F."/>
            <person name="Minotto A."/>
        </authorList>
    </citation>
    <scope>NUCLEOTIDE SEQUENCE [LARGE SCALE GENOMIC DNA]</scope>
</reference>
<dbReference type="Proteomes" id="UP001497453">
    <property type="component" value="Chromosome 9"/>
</dbReference>
<feature type="compositionally biased region" description="Basic and acidic residues" evidence="1">
    <location>
        <begin position="81"/>
        <end position="107"/>
    </location>
</feature>
<gene>
    <name evidence="2" type="ORF">GFSPODELE1_LOCUS10494</name>
</gene>
<protein>
    <submittedName>
        <fullName evidence="2">Uncharacterized protein</fullName>
    </submittedName>
</protein>
<sequence>MSDEYASTGYKGSLVNQSVNPRSDNIDFETKNYPSEHDSTSEGGYGSPTNSWSPRAQRGHPGSSDDNSSGLLSQSVMQDAKQGRDESSRRQFGHEAQRDFAAKDVHAGFDPYGRNPDSKEEVSQMLASSYRERREQKYESSSAGREEEEFKEE</sequence>
<proteinExistence type="predicted"/>
<keyword evidence="3" id="KW-1185">Reference proteome</keyword>
<feature type="region of interest" description="Disordered" evidence="1">
    <location>
        <begin position="1"/>
        <end position="153"/>
    </location>
</feature>
<evidence type="ECO:0000256" key="1">
    <source>
        <dbReference type="SAM" id="MobiDB-lite"/>
    </source>
</evidence>
<feature type="compositionally biased region" description="Basic and acidic residues" evidence="1">
    <location>
        <begin position="24"/>
        <end position="40"/>
    </location>
</feature>
<evidence type="ECO:0000313" key="2">
    <source>
        <dbReference type="EMBL" id="CAL1715919.1"/>
    </source>
</evidence>
<organism evidence="2 3">
    <name type="scientific">Somion occarium</name>
    <dbReference type="NCBI Taxonomy" id="3059160"/>
    <lineage>
        <taxon>Eukaryota</taxon>
        <taxon>Fungi</taxon>
        <taxon>Dikarya</taxon>
        <taxon>Basidiomycota</taxon>
        <taxon>Agaricomycotina</taxon>
        <taxon>Agaricomycetes</taxon>
        <taxon>Polyporales</taxon>
        <taxon>Cerrenaceae</taxon>
        <taxon>Somion</taxon>
    </lineage>
</organism>
<accession>A0ABP1E9N4</accession>
<feature type="compositionally biased region" description="Polar residues" evidence="1">
    <location>
        <begin position="14"/>
        <end position="23"/>
    </location>
</feature>